<keyword evidence="2" id="KW-1133">Transmembrane helix</keyword>
<organism evidence="3 4">
    <name type="scientific">Streptococcus peroris ATCC 700780</name>
    <dbReference type="NCBI Taxonomy" id="888746"/>
    <lineage>
        <taxon>Bacteria</taxon>
        <taxon>Bacillati</taxon>
        <taxon>Bacillota</taxon>
        <taxon>Bacilli</taxon>
        <taxon>Lactobacillales</taxon>
        <taxon>Streptococcaceae</taxon>
        <taxon>Streptococcus</taxon>
    </lineage>
</organism>
<gene>
    <name evidence="3" type="ORF">HMPREF9180_0032</name>
</gene>
<feature type="transmembrane region" description="Helical" evidence="2">
    <location>
        <begin position="94"/>
        <end position="116"/>
    </location>
</feature>
<dbReference type="AlphaFoldDB" id="E8K977"/>
<dbReference type="HOGENOM" id="CLU_640791_0_0_9"/>
<dbReference type="OrthoDB" id="2241253at2"/>
<dbReference type="Proteomes" id="UP000010304">
    <property type="component" value="Unassembled WGS sequence"/>
</dbReference>
<keyword evidence="4" id="KW-1185">Reference proteome</keyword>
<accession>E8K977</accession>
<proteinExistence type="predicted"/>
<evidence type="ECO:0000256" key="1">
    <source>
        <dbReference type="SAM" id="MobiDB-lite"/>
    </source>
</evidence>
<dbReference type="STRING" id="888746.HMPREF9180_0032"/>
<keyword evidence="2" id="KW-0812">Transmembrane</keyword>
<keyword evidence="2" id="KW-0472">Membrane</keyword>
<feature type="compositionally biased region" description="Basic and acidic residues" evidence="1">
    <location>
        <begin position="1"/>
        <end position="10"/>
    </location>
</feature>
<dbReference type="EMBL" id="AEVF01000001">
    <property type="protein sequence ID" value="EFX41312.1"/>
    <property type="molecule type" value="Genomic_DNA"/>
</dbReference>
<dbReference type="RefSeq" id="WP_006144635.1">
    <property type="nucleotide sequence ID" value="NZ_GL732463.1"/>
</dbReference>
<evidence type="ECO:0000313" key="3">
    <source>
        <dbReference type="EMBL" id="EFX41312.1"/>
    </source>
</evidence>
<evidence type="ECO:0000256" key="2">
    <source>
        <dbReference type="SAM" id="Phobius"/>
    </source>
</evidence>
<feature type="region of interest" description="Disordered" evidence="1">
    <location>
        <begin position="1"/>
        <end position="67"/>
    </location>
</feature>
<name>E8K977_9STRE</name>
<comment type="caution">
    <text evidence="3">The sequence shown here is derived from an EMBL/GenBank/DDBJ whole genome shotgun (WGS) entry which is preliminary data.</text>
</comment>
<protein>
    <submittedName>
        <fullName evidence="3">Uncharacterized protein</fullName>
    </submittedName>
</protein>
<sequence length="464" mass="51116">MSNIDEHSTNEELVEKEELQSPEVTEETVKEEVQPSETPEPSVEKEEAPSSAEASKPVAEEPAKETVTAHTVTKGFDVNELVEKAKDLFQKKKIAVIGALAAVAVLIVALVGFKIYNSQPKSLLNVVQVQFSGYEESGTLTYNSEDVAAKLQEIAYKKAGFSSKQAEGLAQKDPVTFSEVTRDPKLATKYSKADALIRSVQYSFDKTSGLKNGDEVTFSVVTTSKSAPVKAEKKTFKVENLKEYEKVSAADLLTETPVTFAGLNGYGTVSIAKNSKNETYFEFENGERPKNLKNGDKVTLKVNEAYINSLKSAGKMVDSKTVEVTVEGLKDLKDVKNFADLLKKNEDFSKSEHKNDSYNTYTLEPQGSYLKVIPGEDKKSSAKISLITVYKVTKASSGSSNSTTVRYKYFGYDAYLLKDGNLDLNTASKVSDSWGTQDYEGLKSELLTKGYKEFDNKKDDKKSE</sequence>
<reference evidence="3 4" key="1">
    <citation type="submission" date="2010-12" db="EMBL/GenBank/DDBJ databases">
        <authorList>
            <person name="Muzny D."/>
            <person name="Qin X."/>
            <person name="Deng J."/>
            <person name="Jiang H."/>
            <person name="Liu Y."/>
            <person name="Qu J."/>
            <person name="Song X.-Z."/>
            <person name="Zhang L."/>
            <person name="Thornton R."/>
            <person name="Coyle M."/>
            <person name="Francisco L."/>
            <person name="Jackson L."/>
            <person name="Javaid M."/>
            <person name="Korchina V."/>
            <person name="Kovar C."/>
            <person name="Mata R."/>
            <person name="Mathew T."/>
            <person name="Ngo R."/>
            <person name="Nguyen L."/>
            <person name="Nguyen N."/>
            <person name="Okwuonu G."/>
            <person name="Ongeri F."/>
            <person name="Pham C."/>
            <person name="Simmons D."/>
            <person name="Wilczek-Boney K."/>
            <person name="Hale W."/>
            <person name="Jakkamsetti A."/>
            <person name="Pham P."/>
            <person name="Ruth R."/>
            <person name="San Lucas F."/>
            <person name="Warren J."/>
            <person name="Zhang J."/>
            <person name="Zhao Z."/>
            <person name="Zhou C."/>
            <person name="Zhu D."/>
            <person name="Lee S."/>
            <person name="Bess C."/>
            <person name="Blankenburg K."/>
            <person name="Forbes L."/>
            <person name="Fu Q."/>
            <person name="Gubbala S."/>
            <person name="Hirani K."/>
            <person name="Jayaseelan J.C."/>
            <person name="Lara F."/>
            <person name="Munidasa M."/>
            <person name="Palculict T."/>
            <person name="Patil S."/>
            <person name="Pu L.-L."/>
            <person name="Saada N."/>
            <person name="Tang L."/>
            <person name="Weissenberger G."/>
            <person name="Zhu Y."/>
            <person name="Hemphill L."/>
            <person name="Shang Y."/>
            <person name="Youmans B."/>
            <person name="Ayvaz T."/>
            <person name="Ross M."/>
            <person name="Santibanez J."/>
            <person name="Aqrawi P."/>
            <person name="Gross S."/>
            <person name="Joshi V."/>
            <person name="Fowler G."/>
            <person name="Nazareth L."/>
            <person name="Reid J."/>
            <person name="Worley K."/>
            <person name="Petrosino J."/>
            <person name="Highlander S."/>
            <person name="Gibbs R."/>
        </authorList>
    </citation>
    <scope>NUCLEOTIDE SEQUENCE [LARGE SCALE GENOMIC DNA]</scope>
    <source>
        <strain evidence="3 4">ATCC 700780</strain>
    </source>
</reference>
<evidence type="ECO:0000313" key="4">
    <source>
        <dbReference type="Proteomes" id="UP000010304"/>
    </source>
</evidence>